<name>A0AAJ5C0Y2_9SPHI</name>
<dbReference type="InterPro" id="IPR050639">
    <property type="entry name" value="SSR_resolvase"/>
</dbReference>
<protein>
    <submittedName>
        <fullName evidence="2">Recombinase</fullName>
    </submittedName>
</protein>
<accession>A0AAJ5C0Y2</accession>
<evidence type="ECO:0000313" key="3">
    <source>
        <dbReference type="Proteomes" id="UP000215355"/>
    </source>
</evidence>
<evidence type="ECO:0000313" key="2">
    <source>
        <dbReference type="EMBL" id="SNV51960.1"/>
    </source>
</evidence>
<dbReference type="KEGG" id="smiz:4412673_02579"/>
<organism evidence="2 3">
    <name type="scientific">Sphingobacterium mizutaii</name>
    <dbReference type="NCBI Taxonomy" id="1010"/>
    <lineage>
        <taxon>Bacteria</taxon>
        <taxon>Pseudomonadati</taxon>
        <taxon>Bacteroidota</taxon>
        <taxon>Sphingobacteriia</taxon>
        <taxon>Sphingobacteriales</taxon>
        <taxon>Sphingobacteriaceae</taxon>
        <taxon>Sphingobacterium</taxon>
    </lineage>
</organism>
<dbReference type="PANTHER" id="PTHR30461">
    <property type="entry name" value="DNA-INVERTASE FROM LAMBDOID PROPHAGE"/>
    <property type="match status" value="1"/>
</dbReference>
<dbReference type="PANTHER" id="PTHR30461:SF24">
    <property type="entry name" value="SITE-SPECIFIC INTEGRASE_RESOLVASE-RELATED"/>
    <property type="match status" value="1"/>
</dbReference>
<dbReference type="InterPro" id="IPR038109">
    <property type="entry name" value="DNA_bind_recomb_sf"/>
</dbReference>
<dbReference type="EMBL" id="LT906468">
    <property type="protein sequence ID" value="SNV51960.1"/>
    <property type="molecule type" value="Genomic_DNA"/>
</dbReference>
<feature type="domain" description="Recombinase" evidence="1">
    <location>
        <begin position="17"/>
        <end position="99"/>
    </location>
</feature>
<dbReference type="GO" id="GO:0000150">
    <property type="term" value="F:DNA strand exchange activity"/>
    <property type="evidence" value="ECO:0007669"/>
    <property type="project" value="InterPro"/>
</dbReference>
<dbReference type="InterPro" id="IPR011109">
    <property type="entry name" value="DNA_bind_recombinase_dom"/>
</dbReference>
<dbReference type="Proteomes" id="UP000215355">
    <property type="component" value="Chromosome 1"/>
</dbReference>
<dbReference type="Pfam" id="PF07508">
    <property type="entry name" value="Recombinase"/>
    <property type="match status" value="1"/>
</dbReference>
<gene>
    <name evidence="2" type="ORF">SAMEA4412673_02579</name>
</gene>
<proteinExistence type="predicted"/>
<sequence>MRVKHLYKSSCQASLLIVRFIYDAYLRDTPLYLIKEQAGQLGFATKGNMAIERVLKNPTYAGLLKVDAYKEYEGGLFEAIHEPIIDKTTWMMVQEKMKRPEKTMTVLDHEIPLRGVLKCHCGNPLSGAPSRGKSGKYFYYYKCKYSKHNNISAIKAHDQFLEACELMSLPTAKVKKISTETKNSLEVELESNRKKVIEKKSQLHKVEEKLLVVEEKWIKNEINKDTYDRWYSIYSNEILTLKGAIERLSNDKSEAFCILEDNLNLLTDMRHVYDVSDTLQKREFVNMVLDSNLYYENGIYRTPTMLGLLSHNYLKMKEKSLLIYEKKEDLFNKDPLSGE</sequence>
<reference evidence="2 3" key="1">
    <citation type="submission" date="2017-06" db="EMBL/GenBank/DDBJ databases">
        <authorList>
            <consortium name="Pathogen Informatics"/>
        </authorList>
    </citation>
    <scope>NUCLEOTIDE SEQUENCE [LARGE SCALE GENOMIC DNA]</scope>
    <source>
        <strain evidence="2 3">NCTC12149</strain>
    </source>
</reference>
<evidence type="ECO:0000259" key="1">
    <source>
        <dbReference type="Pfam" id="PF07508"/>
    </source>
</evidence>
<dbReference type="Gene3D" id="3.90.1750.20">
    <property type="entry name" value="Putative Large Serine Recombinase, Chain B, Domain 2"/>
    <property type="match status" value="1"/>
</dbReference>
<dbReference type="GO" id="GO:0003677">
    <property type="term" value="F:DNA binding"/>
    <property type="evidence" value="ECO:0007669"/>
    <property type="project" value="InterPro"/>
</dbReference>
<dbReference type="AlphaFoldDB" id="A0AAJ5C0Y2"/>